<dbReference type="InterPro" id="IPR040256">
    <property type="entry name" value="At4g02000-like"/>
</dbReference>
<proteinExistence type="predicted"/>
<name>A0ABR2Q8L7_9ROSI</name>
<evidence type="ECO:0000256" key="2">
    <source>
        <dbReference type="SAM" id="MobiDB-lite"/>
    </source>
</evidence>
<keyword evidence="1" id="KW-0863">Zinc-finger</keyword>
<dbReference type="PANTHER" id="PTHR31286:SF173">
    <property type="entry name" value="DUF4283 DOMAIN-CONTAINING PROTEIN"/>
    <property type="match status" value="1"/>
</dbReference>
<comment type="caution">
    <text evidence="4">The sequence shown here is derived from an EMBL/GenBank/DDBJ whole genome shotgun (WGS) entry which is preliminary data.</text>
</comment>
<dbReference type="Proteomes" id="UP001396334">
    <property type="component" value="Unassembled WGS sequence"/>
</dbReference>
<evidence type="ECO:0000256" key="1">
    <source>
        <dbReference type="PROSITE-ProRule" id="PRU00047"/>
    </source>
</evidence>
<protein>
    <recommendedName>
        <fullName evidence="3">CCHC-type domain-containing protein</fullName>
    </recommendedName>
</protein>
<dbReference type="InterPro" id="IPR025558">
    <property type="entry name" value="DUF4283"/>
</dbReference>
<gene>
    <name evidence="4" type="ORF">V6N11_020518</name>
</gene>
<accession>A0ABR2Q8L7</accession>
<dbReference type="PANTHER" id="PTHR31286">
    <property type="entry name" value="GLYCINE-RICH CELL WALL STRUCTURAL PROTEIN 1.8-LIKE"/>
    <property type="match status" value="1"/>
</dbReference>
<feature type="domain" description="CCHC-type" evidence="3">
    <location>
        <begin position="282"/>
        <end position="297"/>
    </location>
</feature>
<reference evidence="4 5" key="1">
    <citation type="journal article" date="2024" name="G3 (Bethesda)">
        <title>Genome assembly of Hibiscus sabdariffa L. provides insights into metabolisms of medicinal natural products.</title>
        <authorList>
            <person name="Kim T."/>
        </authorList>
    </citation>
    <scope>NUCLEOTIDE SEQUENCE [LARGE SCALE GENOMIC DNA]</scope>
    <source>
        <strain evidence="4">TK-2024</strain>
        <tissue evidence="4">Old leaves</tissue>
    </source>
</reference>
<keyword evidence="1" id="KW-0862">Zinc</keyword>
<dbReference type="PROSITE" id="PS50158">
    <property type="entry name" value="ZF_CCHC"/>
    <property type="match status" value="1"/>
</dbReference>
<keyword evidence="5" id="KW-1185">Reference proteome</keyword>
<keyword evidence="1" id="KW-0479">Metal-binding</keyword>
<organism evidence="4 5">
    <name type="scientific">Hibiscus sabdariffa</name>
    <name type="common">roselle</name>
    <dbReference type="NCBI Taxonomy" id="183260"/>
    <lineage>
        <taxon>Eukaryota</taxon>
        <taxon>Viridiplantae</taxon>
        <taxon>Streptophyta</taxon>
        <taxon>Embryophyta</taxon>
        <taxon>Tracheophyta</taxon>
        <taxon>Spermatophyta</taxon>
        <taxon>Magnoliopsida</taxon>
        <taxon>eudicotyledons</taxon>
        <taxon>Gunneridae</taxon>
        <taxon>Pentapetalae</taxon>
        <taxon>rosids</taxon>
        <taxon>malvids</taxon>
        <taxon>Malvales</taxon>
        <taxon>Malvaceae</taxon>
        <taxon>Malvoideae</taxon>
        <taxon>Hibiscus</taxon>
    </lineage>
</organism>
<dbReference type="EMBL" id="JBBPBN010000043">
    <property type="protein sequence ID" value="KAK8997026.1"/>
    <property type="molecule type" value="Genomic_DNA"/>
</dbReference>
<evidence type="ECO:0000313" key="5">
    <source>
        <dbReference type="Proteomes" id="UP001396334"/>
    </source>
</evidence>
<dbReference type="InterPro" id="IPR001878">
    <property type="entry name" value="Znf_CCHC"/>
</dbReference>
<feature type="compositionally biased region" description="Basic and acidic residues" evidence="2">
    <location>
        <begin position="26"/>
        <end position="36"/>
    </location>
</feature>
<sequence>MALSPVHPLALPDSSADLRLPKKQRRRDEDPPDHSDSLIGEPVASMECDFQSNVKVPVSYKDIVTGSGGSHSESENIDLDDDDIDLLEEDITLGSMNGIPTIDFSERVQALAVRSMELTLVVKILGRRIGYNTLHNRIYGIWRPSHPIKLIDIENDYFLVKFSDRRDYLRVLTEGPWTIFGHYLTVEQWSVDFQPAQAHPSRLMAWIQLPGLPLTLYKRSFIEVIGSQIGSVIKIDLQTDSGCRGRFARMAVSLNLNKPLVSKLIINGRPQIVEYESLPTVCFHCGTYGHLKDICPNLKISDDVAPMHSGAPPPAPVPGPSVPDEDFGPWMIVEKRKRNSRLPPQVNRVNHVNHTNPIFEEINPAQASTLDSREIAQISASPAIVQSAVNEDPLITDSVSTLSPLQTVKAT</sequence>
<evidence type="ECO:0000313" key="4">
    <source>
        <dbReference type="EMBL" id="KAK8997026.1"/>
    </source>
</evidence>
<evidence type="ECO:0000259" key="3">
    <source>
        <dbReference type="PROSITE" id="PS50158"/>
    </source>
</evidence>
<dbReference type="Pfam" id="PF14111">
    <property type="entry name" value="DUF4283"/>
    <property type="match status" value="1"/>
</dbReference>
<feature type="region of interest" description="Disordered" evidence="2">
    <location>
        <begin position="1"/>
        <end position="42"/>
    </location>
</feature>